<dbReference type="AlphaFoldDB" id="A0A1F7KZZ4"/>
<evidence type="ECO:0000313" key="3">
    <source>
        <dbReference type="Proteomes" id="UP000177050"/>
    </source>
</evidence>
<accession>A0A1F7KZZ4</accession>
<keyword evidence="1" id="KW-0812">Transmembrane</keyword>
<sequence>MRYQINLLQEKEKDISGKMVYFALHYLRYILVLTQIVVIAVFFYRFKIDQEVIDLRDELKQKEEIVQVSDPLLKEAQGVDLKTREIKDVLIRQEASQQMLTYFLSVFPNNMRVTRIDMSEKGFEFIGITSEPQIIKIFLDKLNADKAFKTIELGSIRREDNSFHCPFKLYGFIPK</sequence>
<evidence type="ECO:0000313" key="2">
    <source>
        <dbReference type="EMBL" id="OGK73418.1"/>
    </source>
</evidence>
<organism evidence="2 3">
    <name type="scientific">Candidatus Roizmanbacteria bacterium RIFOXYD1_FULL_38_12</name>
    <dbReference type="NCBI Taxonomy" id="1802093"/>
    <lineage>
        <taxon>Bacteria</taxon>
        <taxon>Candidatus Roizmaniibacteriota</taxon>
    </lineage>
</organism>
<feature type="transmembrane region" description="Helical" evidence="1">
    <location>
        <begin position="26"/>
        <end position="46"/>
    </location>
</feature>
<keyword evidence="1" id="KW-0472">Membrane</keyword>
<protein>
    <submittedName>
        <fullName evidence="2">Uncharacterized protein</fullName>
    </submittedName>
</protein>
<evidence type="ECO:0000256" key="1">
    <source>
        <dbReference type="SAM" id="Phobius"/>
    </source>
</evidence>
<proteinExistence type="predicted"/>
<dbReference type="Proteomes" id="UP000177050">
    <property type="component" value="Unassembled WGS sequence"/>
</dbReference>
<keyword evidence="1" id="KW-1133">Transmembrane helix</keyword>
<reference evidence="2 3" key="1">
    <citation type="journal article" date="2016" name="Nat. Commun.">
        <title>Thousands of microbial genomes shed light on interconnected biogeochemical processes in an aquifer system.</title>
        <authorList>
            <person name="Anantharaman K."/>
            <person name="Brown C.T."/>
            <person name="Hug L.A."/>
            <person name="Sharon I."/>
            <person name="Castelle C.J."/>
            <person name="Probst A.J."/>
            <person name="Thomas B.C."/>
            <person name="Singh A."/>
            <person name="Wilkins M.J."/>
            <person name="Karaoz U."/>
            <person name="Brodie E.L."/>
            <person name="Williams K.H."/>
            <person name="Hubbard S.S."/>
            <person name="Banfield J.F."/>
        </authorList>
    </citation>
    <scope>NUCLEOTIDE SEQUENCE [LARGE SCALE GENOMIC DNA]</scope>
</reference>
<name>A0A1F7KZZ4_9BACT</name>
<gene>
    <name evidence="2" type="ORF">A3K52_01320</name>
</gene>
<dbReference type="EMBL" id="MGBR01000001">
    <property type="protein sequence ID" value="OGK73418.1"/>
    <property type="molecule type" value="Genomic_DNA"/>
</dbReference>
<comment type="caution">
    <text evidence="2">The sequence shown here is derived from an EMBL/GenBank/DDBJ whole genome shotgun (WGS) entry which is preliminary data.</text>
</comment>